<dbReference type="PANTHER" id="PTHR10492">
    <property type="match status" value="1"/>
</dbReference>
<dbReference type="OrthoDB" id="10050764at2759"/>
<proteinExistence type="inferred from homology"/>
<dbReference type="GO" id="GO:0006310">
    <property type="term" value="P:DNA recombination"/>
    <property type="evidence" value="ECO:0007669"/>
    <property type="project" value="UniProtKB-KW"/>
</dbReference>
<dbReference type="PANTHER" id="PTHR10492:SF57">
    <property type="entry name" value="ATP-DEPENDENT DNA HELICASE"/>
    <property type="match status" value="1"/>
</dbReference>
<dbReference type="Pfam" id="PF21530">
    <property type="entry name" value="Pif1_2B_dom"/>
    <property type="match status" value="1"/>
</dbReference>
<keyword evidence="1" id="KW-0547">Nucleotide-binding</keyword>
<dbReference type="InterPro" id="IPR010285">
    <property type="entry name" value="DNA_helicase_pif1-like_DEAD"/>
</dbReference>
<keyword evidence="1" id="KW-0067">ATP-binding</keyword>
<accession>A0A0L8HNX0</accession>
<dbReference type="GO" id="GO:0016887">
    <property type="term" value="F:ATP hydrolysis activity"/>
    <property type="evidence" value="ECO:0007669"/>
    <property type="project" value="RHEA"/>
</dbReference>
<organism evidence="5">
    <name type="scientific">Octopus bimaculoides</name>
    <name type="common">California two-spotted octopus</name>
    <dbReference type="NCBI Taxonomy" id="37653"/>
    <lineage>
        <taxon>Eukaryota</taxon>
        <taxon>Metazoa</taxon>
        <taxon>Spiralia</taxon>
        <taxon>Lophotrochozoa</taxon>
        <taxon>Mollusca</taxon>
        <taxon>Cephalopoda</taxon>
        <taxon>Coleoidea</taxon>
        <taxon>Octopodiformes</taxon>
        <taxon>Octopoda</taxon>
        <taxon>Incirrata</taxon>
        <taxon>Octopodidae</taxon>
        <taxon>Octopus</taxon>
    </lineage>
</organism>
<dbReference type="AlphaFoldDB" id="A0A0L8HNX0"/>
<comment type="catalytic activity">
    <reaction evidence="1">
        <text>ATP + H2O = ADP + phosphate + H(+)</text>
        <dbReference type="Rhea" id="RHEA:13065"/>
        <dbReference type="ChEBI" id="CHEBI:15377"/>
        <dbReference type="ChEBI" id="CHEBI:15378"/>
        <dbReference type="ChEBI" id="CHEBI:30616"/>
        <dbReference type="ChEBI" id="CHEBI:43474"/>
        <dbReference type="ChEBI" id="CHEBI:456216"/>
        <dbReference type="EC" id="5.6.2.3"/>
    </reaction>
</comment>
<evidence type="ECO:0000259" key="4">
    <source>
        <dbReference type="Pfam" id="PF21530"/>
    </source>
</evidence>
<evidence type="ECO:0000313" key="5">
    <source>
        <dbReference type="EMBL" id="KOF90435.1"/>
    </source>
</evidence>
<keyword evidence="1" id="KW-0227">DNA damage</keyword>
<dbReference type="GO" id="GO:0000723">
    <property type="term" value="P:telomere maintenance"/>
    <property type="evidence" value="ECO:0007669"/>
    <property type="project" value="InterPro"/>
</dbReference>
<reference evidence="5" key="1">
    <citation type="submission" date="2015-07" db="EMBL/GenBank/DDBJ databases">
        <title>MeaNS - Measles Nucleotide Surveillance Program.</title>
        <authorList>
            <person name="Tran T."/>
            <person name="Druce J."/>
        </authorList>
    </citation>
    <scope>NUCLEOTIDE SEQUENCE</scope>
    <source>
        <strain evidence="5">UCB-OBI-ISO-001</strain>
        <tissue evidence="5">Gonad</tissue>
    </source>
</reference>
<evidence type="ECO:0000256" key="1">
    <source>
        <dbReference type="RuleBase" id="RU363044"/>
    </source>
</evidence>
<keyword evidence="1" id="KW-0233">DNA recombination</keyword>
<dbReference type="Gene3D" id="3.40.50.300">
    <property type="entry name" value="P-loop containing nucleotide triphosphate hydrolases"/>
    <property type="match status" value="1"/>
</dbReference>
<keyword evidence="2" id="KW-0472">Membrane</keyword>
<name>A0A0L8HNX0_OCTBM</name>
<keyword evidence="1" id="KW-0347">Helicase</keyword>
<protein>
    <recommendedName>
        <fullName evidence="1">ATP-dependent DNA helicase</fullName>
        <ecNumber evidence="1">5.6.2.3</ecNumber>
    </recommendedName>
</protein>
<evidence type="ECO:0000259" key="3">
    <source>
        <dbReference type="Pfam" id="PF05970"/>
    </source>
</evidence>
<dbReference type="EC" id="5.6.2.3" evidence="1"/>
<evidence type="ECO:0000256" key="2">
    <source>
        <dbReference type="SAM" id="Phobius"/>
    </source>
</evidence>
<dbReference type="GO" id="GO:0006281">
    <property type="term" value="P:DNA repair"/>
    <property type="evidence" value="ECO:0007669"/>
    <property type="project" value="UniProtKB-KW"/>
</dbReference>
<feature type="domain" description="DNA helicase Pif1-like DEAD-box helicase" evidence="3">
    <location>
        <begin position="9"/>
        <end position="113"/>
    </location>
</feature>
<dbReference type="InterPro" id="IPR049163">
    <property type="entry name" value="Pif1-like_2B_dom"/>
</dbReference>
<dbReference type="InterPro" id="IPR027417">
    <property type="entry name" value="P-loop_NTPase"/>
</dbReference>
<keyword evidence="2" id="KW-1133">Transmembrane helix</keyword>
<feature type="domain" description="DNA helicase Pif1-like 2B" evidence="4">
    <location>
        <begin position="246"/>
        <end position="284"/>
    </location>
</feature>
<dbReference type="GO" id="GO:0005524">
    <property type="term" value="F:ATP binding"/>
    <property type="evidence" value="ECO:0007669"/>
    <property type="project" value="UniProtKB-KW"/>
</dbReference>
<dbReference type="GO" id="GO:0043139">
    <property type="term" value="F:5'-3' DNA helicase activity"/>
    <property type="evidence" value="ECO:0007669"/>
    <property type="project" value="UniProtKB-EC"/>
</dbReference>
<gene>
    <name evidence="5" type="ORF">OCBIM_22011239mg</name>
</gene>
<keyword evidence="1" id="KW-0234">DNA repair</keyword>
<sequence>MRAFFYRQKKNSGIFFVDVPGGIGKIFVTLLLLKLRQQKRIAVAVPFSGFAATILSRGRTAHSAFKLPLNLVTNDSPICNISKNSGLAEVLCQCHLIIWDECTMSHRGTMDALVNPRRTRSDEIKTCIKFSHLWNKVLKFSFNVRALLHGDQCAKQFSTWLLQLGNGEVLFNGNGDIILAHITTMVNSSAELKSGISRLKVILTPKDETVARINHELMYKILTVIKKHKSVDSVLDENQAVHCPTEFLSSLYPPGTPPHKLFHKVGVSMMLLRHLDPPKLCNGTTT</sequence>
<keyword evidence="2" id="KW-0812">Transmembrane</keyword>
<dbReference type="Pfam" id="PF05970">
    <property type="entry name" value="PIF1"/>
    <property type="match status" value="1"/>
</dbReference>
<comment type="cofactor">
    <cofactor evidence="1">
        <name>Mg(2+)</name>
        <dbReference type="ChEBI" id="CHEBI:18420"/>
    </cofactor>
</comment>
<comment type="similarity">
    <text evidence="1">Belongs to the helicase family.</text>
</comment>
<dbReference type="EMBL" id="KQ417766">
    <property type="protein sequence ID" value="KOF90435.1"/>
    <property type="molecule type" value="Genomic_DNA"/>
</dbReference>
<keyword evidence="1" id="KW-0378">Hydrolase</keyword>
<feature type="transmembrane region" description="Helical" evidence="2">
    <location>
        <begin position="12"/>
        <end position="33"/>
    </location>
</feature>